<dbReference type="SUPFAM" id="SSF47090">
    <property type="entry name" value="PGBD-like"/>
    <property type="match status" value="1"/>
</dbReference>
<organism evidence="3 4">
    <name type="scientific">Candidatus Giovannonibacteria bacterium GW2011_GWA2_44_13b</name>
    <dbReference type="NCBI Taxonomy" id="1618647"/>
    <lineage>
        <taxon>Bacteria</taxon>
        <taxon>Candidatus Giovannoniibacteriota</taxon>
    </lineage>
</organism>
<dbReference type="AlphaFoldDB" id="A0A0G1K0L5"/>
<dbReference type="Pfam" id="PF01471">
    <property type="entry name" value="PG_binding_1"/>
    <property type="match status" value="1"/>
</dbReference>
<dbReference type="EMBL" id="LCHU01000009">
    <property type="protein sequence ID" value="KKT41329.1"/>
    <property type="molecule type" value="Genomic_DNA"/>
</dbReference>
<reference evidence="3 4" key="1">
    <citation type="journal article" date="2015" name="Nature">
        <title>rRNA introns, odd ribosomes, and small enigmatic genomes across a large radiation of phyla.</title>
        <authorList>
            <person name="Brown C.T."/>
            <person name="Hug L.A."/>
            <person name="Thomas B.C."/>
            <person name="Sharon I."/>
            <person name="Castelle C.J."/>
            <person name="Singh A."/>
            <person name="Wilkins M.J."/>
            <person name="Williams K.H."/>
            <person name="Banfield J.F."/>
        </authorList>
    </citation>
    <scope>NUCLEOTIDE SEQUENCE [LARGE SCALE GENOMIC DNA]</scope>
</reference>
<protein>
    <recommendedName>
        <fullName evidence="2">Peptidoglycan binding-like domain-containing protein</fullName>
    </recommendedName>
</protein>
<evidence type="ECO:0000313" key="3">
    <source>
        <dbReference type="EMBL" id="KKT41329.1"/>
    </source>
</evidence>
<proteinExistence type="predicted"/>
<name>A0A0G1K0L5_9BACT</name>
<evidence type="ECO:0000313" key="4">
    <source>
        <dbReference type="Proteomes" id="UP000034736"/>
    </source>
</evidence>
<keyword evidence="1" id="KW-0732">Signal</keyword>
<feature type="domain" description="Peptidoglycan binding-like" evidence="2">
    <location>
        <begin position="86"/>
        <end position="131"/>
    </location>
</feature>
<sequence>MNSLRSKTVRKITSVLLSASTTVWLVGASALMPMTVSADAATDALIAQLQAQIAALTAQINALAGSPSVPSAGGCSFTRDLTIGSQGSDVTCLQNYLTSTGHFSFSGGSTGYFGSITRTAVAAWQASNGVAPAAGYFGAISRAKYSSMVSIMPPTPTPPGGPIPPGPIVGGSLMVTSGIQPSASLFPEGAARVPFTVIHLTAGSSDVTVNSILVERTGLAQDAVIDGVVLLDESGVQLGLSKTLNSSHQVNLSEPVVVRAGQTRTLTIGANALSGTTALDVYAGQVAYLSVKNVVSNASSVSGSFPITGAGHTVNASLTIGSVTMARGATDPGVTATKRLDTVAYTFSGVRVTAGSAEKVYMKYIRWNQSGSASASDLANIKSVVDGVEYDVVVSSDGKYYTTSFPGNGLLIDKGFSKDISIKGDIVGGTLRTVAFDIAKRTDIGVVGETYGYGIIPPQTGTAAAPLTSAFTTSEDPWYDSAVVTIGVGTLAVASSNKAPAQNIAINLADQPLGAFEVTVKGETISVSRIAFNITLDKAGTDNEGANDDVDDITNIVLTDENGSIVAGPSDGSATDSSYTTDSGDGSVVFTDTITFPVGVHTYYLKGKIGTQIDNNVTVIASTTPSADFAGTVRGSISGNTITPSPTSALTLSTMTVKSGAFTISVSSVPIAQTVVAGTKGFLFANYILDAGSSGEDVRISAFPVEFSLSTNTSTLTNCALWDGASSVSSTVSPTASASTSNFTLNGGGLVVPKGSTKTLGLMCDIGSGASGFVHMGVDGDTPADPSVTGLTSGQDITEVINDGAGQRMSLASGGSLIAALDASSGPYTVVAAGQTNVELSRIKFTANTEDMDLKQVALQLTGVASNTPINLVGRKVTLWDGATQVGEATFPTADYATSSTITNFRIPRDGTKVLIVKGDIASISNSGPMTFSGDLLKVDYDGDNEGLNGNYATGVSSGSTVTPASNDTGSNGVRIFESFPTFEKVNISSTLINGEQSVLRWKVTANSAGDVGVAQFTLRIATTSANADSLQLYAFTDSSFSIPAYTGVNSSGQLMANAMDLTTTGVSTTAGEWVGISSETDIELGVETSAGATTTMQVPAGTTRYFEARVTMSNVDATGDSISVQLQGDAAFPVTHQNTIGSQSGDMSSFAGVAGVTNDDFVWTPNSTTTVDITANDFTNGFGLLGLSSSNMTPQSLSK</sequence>
<dbReference type="InterPro" id="IPR036365">
    <property type="entry name" value="PGBD-like_sf"/>
</dbReference>
<accession>A0A0G1K0L5</accession>
<evidence type="ECO:0000256" key="1">
    <source>
        <dbReference type="SAM" id="SignalP"/>
    </source>
</evidence>
<feature type="signal peptide" evidence="1">
    <location>
        <begin position="1"/>
        <end position="40"/>
    </location>
</feature>
<feature type="chain" id="PRO_5002537970" description="Peptidoglycan binding-like domain-containing protein" evidence="1">
    <location>
        <begin position="41"/>
        <end position="1200"/>
    </location>
</feature>
<gene>
    <name evidence="3" type="ORF">UW30_C0009G0009</name>
</gene>
<dbReference type="STRING" id="1618647.UW30_C0009G0009"/>
<dbReference type="InterPro" id="IPR002477">
    <property type="entry name" value="Peptidoglycan-bd-like"/>
</dbReference>
<dbReference type="Gene3D" id="1.10.101.10">
    <property type="entry name" value="PGBD-like superfamily/PGBD"/>
    <property type="match status" value="1"/>
</dbReference>
<dbReference type="Proteomes" id="UP000034736">
    <property type="component" value="Unassembled WGS sequence"/>
</dbReference>
<evidence type="ECO:0000259" key="2">
    <source>
        <dbReference type="Pfam" id="PF01471"/>
    </source>
</evidence>
<dbReference type="InterPro" id="IPR036366">
    <property type="entry name" value="PGBDSf"/>
</dbReference>
<comment type="caution">
    <text evidence="3">The sequence shown here is derived from an EMBL/GenBank/DDBJ whole genome shotgun (WGS) entry which is preliminary data.</text>
</comment>